<dbReference type="PANTHER" id="PTHR13304">
    <property type="entry name" value="GLYCOSYLPHOSPHATIDYLINOSITOL ANCHOR ATTACHMENT 1 PROTEIN"/>
    <property type="match status" value="1"/>
</dbReference>
<reference evidence="3" key="2">
    <citation type="submission" date="2014-05" db="EMBL/GenBank/DDBJ databases">
        <authorList>
            <person name="Aslett M.A."/>
            <person name="De Silva N."/>
        </authorList>
    </citation>
    <scope>NUCLEOTIDE SEQUENCE</scope>
    <source>
        <strain evidence="3">17X</strain>
    </source>
</reference>
<keyword evidence="1" id="KW-0472">Membrane</keyword>
<dbReference type="GO" id="GO:0016255">
    <property type="term" value="P:attachment of GPI anchor to protein"/>
    <property type="evidence" value="ECO:0007669"/>
    <property type="project" value="TreeGrafter"/>
</dbReference>
<dbReference type="VEuPathDB" id="PlasmoDB:Py17XNL_001105850"/>
<reference evidence="3" key="4">
    <citation type="submission" date="2019-05" db="EMBL/GenBank/DDBJ databases">
        <authorList>
            <consortium name="Pathogen Informatics"/>
        </authorList>
    </citation>
    <scope>NUCLEOTIDE SEQUENCE</scope>
    <source>
        <strain evidence="3">17X</strain>
    </source>
</reference>
<feature type="transmembrane region" description="Helical" evidence="1">
    <location>
        <begin position="148"/>
        <end position="168"/>
    </location>
</feature>
<feature type="transmembrane region" description="Helical" evidence="1">
    <location>
        <begin position="429"/>
        <end position="453"/>
    </location>
</feature>
<feature type="transmembrane region" description="Helical" evidence="1">
    <location>
        <begin position="591"/>
        <end position="611"/>
    </location>
</feature>
<dbReference type="InterPro" id="IPR007246">
    <property type="entry name" value="Gaa1"/>
</dbReference>
<evidence type="ECO:0000313" key="2">
    <source>
        <dbReference type="EMBL" id="CDU19149.1"/>
    </source>
</evidence>
<feature type="transmembrane region" description="Helical" evidence="1">
    <location>
        <begin position="20"/>
        <end position="38"/>
    </location>
</feature>
<name>A0A078KCR8_PLAYE</name>
<sequence>MGFSENPTFYLLIDKIIRRSKIIGLTLSIIGFFYFCVIDKIDKKAELDARSFAQFPGNSTLTKDDEDFLNETKYYFENYKYEEREHVIDIVHDYIKRMSSLVDTKKCEIKINDKVKDYILISNVGCKFCNNIENLIVVINFDYKERKYFHSLVVGLTLINYFLNANYMSKDIIFLFTNKELLYSLGVKNFIEHYYYGNTENRKVLTRSSIIIEFESIYPSNIEINYESLNGMLPNQDLILLLRNELNHYNIPMKTDPVYHAILNVALEKKYEKGHIYFLRENIPSFTITGVSKVPLKRKMINLFNFTKSLQSFLRSQSNTHEGFCHSTNFYFFNTIKKYVPISLYVFCVYLICSYCILKLIKGTIFRNYVNFIVGIYMYIITILTISMPIYLFSTNEKIYDLIKSEKKLPICTEWHPDNFNKYIEISNYWLRIFIISLFVAFILNYFISWIIYKYVKIWDYEKDRKIQKIVILDKIKHLNNLLYNSSDVNYVKKFVNRYKTDIEYINKENKLVKPKVIHSDDEDFMDAKKKKKVIEIIHEINEMEKDLYLLGDEKFKYILKNTIAPYNYIMNHTNIFYFLFVVIVSSMYNWAYSILFCIILVIPVSILHNIKMKKHKMISKFIILFFILGTLMYLYPFGGFILDVRNKIMNMLMNFSTRCLKYMNSSGLSKKAYFPEFLEFICSNKMFEALYLRKYYLDNKDIKFNYNSEISNNVLLNLYSIARNHYCIGSQLYPLLCFTFFPILFYIIFIFFVQ</sequence>
<dbReference type="GeneID" id="3789842"/>
<dbReference type="VEuPathDB" id="PlasmoDB:PY04252"/>
<feature type="transmembrane region" description="Helical" evidence="1">
    <location>
        <begin position="733"/>
        <end position="754"/>
    </location>
</feature>
<dbReference type="Proteomes" id="UP000072874">
    <property type="component" value="Chromosome 11"/>
</dbReference>
<feature type="transmembrane region" description="Helical" evidence="1">
    <location>
        <begin position="339"/>
        <end position="358"/>
    </location>
</feature>
<evidence type="ECO:0000313" key="5">
    <source>
        <dbReference type="Proteomes" id="UP000072904"/>
    </source>
</evidence>
<dbReference type="GO" id="GO:0042765">
    <property type="term" value="C:GPI-anchor transamidase complex"/>
    <property type="evidence" value="ECO:0007669"/>
    <property type="project" value="InterPro"/>
</dbReference>
<accession>A0A078KCR8</accession>
<dbReference type="OMA" id="NYMSKDI"/>
<dbReference type="EMBL" id="LK934639">
    <property type="protein sequence ID" value="CDU19149.1"/>
    <property type="molecule type" value="Genomic_DNA"/>
</dbReference>
<dbReference type="AlphaFoldDB" id="A0A078KCR8"/>
<evidence type="ECO:0000313" key="4">
    <source>
        <dbReference type="Proteomes" id="UP000072874"/>
    </source>
</evidence>
<protein>
    <submittedName>
        <fullName evidence="3">Glycosylphosphatidylinositol anchor attachment 1 protein, putative</fullName>
    </submittedName>
</protein>
<proteinExistence type="predicted"/>
<keyword evidence="1" id="KW-0812">Transmembrane</keyword>
<keyword evidence="1" id="KW-1133">Transmembrane helix</keyword>
<dbReference type="KEGG" id="pyo:PY17X_1146200"/>
<dbReference type="VEuPathDB" id="PlasmoDB:PYYM_1147200"/>
<dbReference type="OrthoDB" id="445301at2759"/>
<dbReference type="RefSeq" id="XP_022812504.1">
    <property type="nucleotide sequence ID" value="XM_022956633.1"/>
</dbReference>
<feature type="transmembrane region" description="Helical" evidence="1">
    <location>
        <begin position="623"/>
        <end position="643"/>
    </location>
</feature>
<feature type="transmembrane region" description="Helical" evidence="1">
    <location>
        <begin position="567"/>
        <end position="585"/>
    </location>
</feature>
<reference evidence="4 5" key="1">
    <citation type="journal article" date="2014" name="BMC Biol.">
        <title>A comprehensive evaluation of rodent malaria parasite genomes and gene expression.</title>
        <authorList>
            <person name="Otto T.D."/>
            <person name="Bohme U."/>
            <person name="Jackson A.P."/>
            <person name="Hunt M."/>
            <person name="Franke-Fayard B."/>
            <person name="Hoeijmakers W.A."/>
            <person name="Religa A.A."/>
            <person name="Robertson L."/>
            <person name="Sanders M."/>
            <person name="Ogun S.A."/>
            <person name="Cunningham D."/>
            <person name="Erhart A."/>
            <person name="Billker O."/>
            <person name="Khan S.M."/>
            <person name="Stunnenberg H.G."/>
            <person name="Langhorne J."/>
            <person name="Holder A.A."/>
            <person name="Waters A.P."/>
            <person name="Newbold C.I."/>
            <person name="Pain A."/>
            <person name="Berriman M."/>
            <person name="Janse C.J."/>
        </authorList>
    </citation>
    <scope>NUCLEOTIDE SEQUENCE [LARGE SCALE GENOMIC DNA]</scope>
    <source>
        <strain evidence="3 4">17X</strain>
        <strain evidence="2 5">YM</strain>
    </source>
</reference>
<dbReference type="Pfam" id="PF04114">
    <property type="entry name" value="Gaa1"/>
    <property type="match status" value="1"/>
</dbReference>
<evidence type="ECO:0000313" key="3">
    <source>
        <dbReference type="EMBL" id="VTZ79734.1"/>
    </source>
</evidence>
<organism evidence="3 4">
    <name type="scientific">Plasmodium yoelii</name>
    <dbReference type="NCBI Taxonomy" id="5861"/>
    <lineage>
        <taxon>Eukaryota</taxon>
        <taxon>Sar</taxon>
        <taxon>Alveolata</taxon>
        <taxon>Apicomplexa</taxon>
        <taxon>Aconoidasida</taxon>
        <taxon>Haemosporida</taxon>
        <taxon>Plasmodiidae</taxon>
        <taxon>Plasmodium</taxon>
        <taxon>Plasmodium (Vinckeia)</taxon>
    </lineage>
</organism>
<dbReference type="EMBL" id="LM993665">
    <property type="protein sequence ID" value="VTZ79734.1"/>
    <property type="molecule type" value="Genomic_DNA"/>
</dbReference>
<evidence type="ECO:0000256" key="1">
    <source>
        <dbReference type="SAM" id="Phobius"/>
    </source>
</evidence>
<dbReference type="VEuPathDB" id="PlasmoDB:PY17X_1146200"/>
<reference evidence="2" key="3">
    <citation type="submission" date="2014-05" db="EMBL/GenBank/DDBJ databases">
        <authorList>
            <person name="Aslett A.Martin."/>
            <person name="De Silva Nishadi"/>
        </authorList>
    </citation>
    <scope>NUCLEOTIDE SEQUENCE</scope>
    <source>
        <strain evidence="2">YM</strain>
    </source>
</reference>
<dbReference type="PANTHER" id="PTHR13304:SF0">
    <property type="entry name" value="GLYCOSYLPHOSPHATIDYLINOSITOL ANCHOR ATTACHMENT 1 PROTEIN"/>
    <property type="match status" value="1"/>
</dbReference>
<gene>
    <name evidence="3" type="ORF">PY17X_1146200</name>
    <name evidence="2" type="ORF">PYYM_1147200</name>
</gene>
<feature type="transmembrane region" description="Helical" evidence="1">
    <location>
        <begin position="370"/>
        <end position="392"/>
    </location>
</feature>
<dbReference type="Proteomes" id="UP000072904">
    <property type="component" value="Chromosome 11"/>
</dbReference>